<dbReference type="EMBL" id="JACJHX010000008">
    <property type="protein sequence ID" value="MBA9027621.1"/>
    <property type="molecule type" value="Genomic_DNA"/>
</dbReference>
<evidence type="ECO:0008006" key="3">
    <source>
        <dbReference type="Google" id="ProtNLM"/>
    </source>
</evidence>
<organism evidence="1 2">
    <name type="scientific">Peribacillus huizhouensis</name>
    <dbReference type="NCBI Taxonomy" id="1501239"/>
    <lineage>
        <taxon>Bacteria</taxon>
        <taxon>Bacillati</taxon>
        <taxon>Bacillota</taxon>
        <taxon>Bacilli</taxon>
        <taxon>Bacillales</taxon>
        <taxon>Bacillaceae</taxon>
        <taxon>Peribacillus</taxon>
    </lineage>
</organism>
<reference evidence="1 2" key="1">
    <citation type="submission" date="2020-08" db="EMBL/GenBank/DDBJ databases">
        <title>Genomic Encyclopedia of Type Strains, Phase IV (KMG-IV): sequencing the most valuable type-strain genomes for metagenomic binning, comparative biology and taxonomic classification.</title>
        <authorList>
            <person name="Goeker M."/>
        </authorList>
    </citation>
    <scope>NUCLEOTIDE SEQUENCE [LARGE SCALE GENOMIC DNA]</scope>
    <source>
        <strain evidence="1 2">DSM 105481</strain>
    </source>
</reference>
<dbReference type="Proteomes" id="UP000626697">
    <property type="component" value="Unassembled WGS sequence"/>
</dbReference>
<evidence type="ECO:0000313" key="1">
    <source>
        <dbReference type="EMBL" id="MBA9027621.1"/>
    </source>
</evidence>
<name>A0ABR6CSB1_9BACI</name>
<protein>
    <recommendedName>
        <fullName evidence="3">PadR family transcriptional regulator</fullName>
    </recommendedName>
</protein>
<comment type="caution">
    <text evidence="1">The sequence shown here is derived from an EMBL/GenBank/DDBJ whole genome shotgun (WGS) entry which is preliminary data.</text>
</comment>
<keyword evidence="2" id="KW-1185">Reference proteome</keyword>
<accession>A0ABR6CSB1</accession>
<gene>
    <name evidence="1" type="ORF">HNP81_002911</name>
</gene>
<sequence length="34" mass="4246">MTIRDRGTIKWISIMLTEHVKMLQDYFYDEIERI</sequence>
<proteinExistence type="predicted"/>
<evidence type="ECO:0000313" key="2">
    <source>
        <dbReference type="Proteomes" id="UP000626697"/>
    </source>
</evidence>